<evidence type="ECO:0000313" key="9">
    <source>
        <dbReference type="Proteomes" id="UP001627284"/>
    </source>
</evidence>
<dbReference type="SUPFAM" id="SSF46689">
    <property type="entry name" value="Homeodomain-like"/>
    <property type="match status" value="1"/>
</dbReference>
<keyword evidence="4" id="KW-0804">Transcription</keyword>
<comment type="caution">
    <text evidence="8">The sequence shown here is derived from an EMBL/GenBank/DDBJ whole genome shotgun (WGS) entry which is preliminary data.</text>
</comment>
<keyword evidence="9" id="KW-1185">Reference proteome</keyword>
<protein>
    <submittedName>
        <fullName evidence="8">Uncharacterized protein</fullName>
    </submittedName>
</protein>
<dbReference type="PANTHER" id="PTHR43952:SF90">
    <property type="entry name" value="PROTEIN RADIALIS-LIKE 1"/>
    <property type="match status" value="1"/>
</dbReference>
<keyword evidence="3" id="KW-0805">Transcription regulation</keyword>
<sequence>LQFIVSKLSSSIYFSFIHTFLSKTMTSNSLTAWTPRENKKFEQALAVYDKDTSDRWQNIARYVGGKSVEEVKHHYAILVEDLKHIESGGVPFPKYKSGGKSH</sequence>
<dbReference type="GO" id="GO:0009908">
    <property type="term" value="P:flower development"/>
    <property type="evidence" value="ECO:0007669"/>
    <property type="project" value="UniProtKB-ARBA"/>
</dbReference>
<dbReference type="PROSITE" id="PS51293">
    <property type="entry name" value="SANT"/>
    <property type="match status" value="1"/>
</dbReference>
<dbReference type="InterPro" id="IPR001005">
    <property type="entry name" value="SANT/Myb"/>
</dbReference>
<evidence type="ECO:0000259" key="6">
    <source>
        <dbReference type="PROSITE" id="PS50090"/>
    </source>
</evidence>
<evidence type="ECO:0000256" key="4">
    <source>
        <dbReference type="ARBA" id="ARBA00023163"/>
    </source>
</evidence>
<name>A0ABD2SQ69_9SOLN</name>
<gene>
    <name evidence="8" type="ORF">AABB24_024821</name>
</gene>
<dbReference type="GO" id="GO:0010597">
    <property type="term" value="P:green leaf volatile biosynthetic process"/>
    <property type="evidence" value="ECO:0007669"/>
    <property type="project" value="UniProtKB-ARBA"/>
</dbReference>
<proteinExistence type="predicted"/>
<evidence type="ECO:0000256" key="2">
    <source>
        <dbReference type="ARBA" id="ARBA00022473"/>
    </source>
</evidence>
<feature type="domain" description="Myb-like" evidence="6">
    <location>
        <begin position="33"/>
        <end position="79"/>
    </location>
</feature>
<dbReference type="Pfam" id="PF00249">
    <property type="entry name" value="Myb_DNA-binding"/>
    <property type="match status" value="1"/>
</dbReference>
<feature type="non-terminal residue" evidence="8">
    <location>
        <position position="1"/>
    </location>
</feature>
<dbReference type="AlphaFoldDB" id="A0ABD2SQ69"/>
<comment type="subcellular location">
    <subcellularLocation>
        <location evidence="1">Nucleus</location>
    </subcellularLocation>
</comment>
<evidence type="ECO:0000256" key="3">
    <source>
        <dbReference type="ARBA" id="ARBA00023015"/>
    </source>
</evidence>
<organism evidence="8 9">
    <name type="scientific">Solanum stoloniferum</name>
    <dbReference type="NCBI Taxonomy" id="62892"/>
    <lineage>
        <taxon>Eukaryota</taxon>
        <taxon>Viridiplantae</taxon>
        <taxon>Streptophyta</taxon>
        <taxon>Embryophyta</taxon>
        <taxon>Tracheophyta</taxon>
        <taxon>Spermatophyta</taxon>
        <taxon>Magnoliopsida</taxon>
        <taxon>eudicotyledons</taxon>
        <taxon>Gunneridae</taxon>
        <taxon>Pentapetalae</taxon>
        <taxon>asterids</taxon>
        <taxon>lamiids</taxon>
        <taxon>Solanales</taxon>
        <taxon>Solanaceae</taxon>
        <taxon>Solanoideae</taxon>
        <taxon>Solaneae</taxon>
        <taxon>Solanum</taxon>
    </lineage>
</organism>
<dbReference type="Proteomes" id="UP001627284">
    <property type="component" value="Unassembled WGS sequence"/>
</dbReference>
<keyword evidence="5" id="KW-0539">Nucleus</keyword>
<dbReference type="CDD" id="cd00167">
    <property type="entry name" value="SANT"/>
    <property type="match status" value="1"/>
</dbReference>
<dbReference type="FunFam" id="1.10.10.60:FF:000154">
    <property type="entry name" value="Transcription factor SRM1"/>
    <property type="match status" value="1"/>
</dbReference>
<dbReference type="InterPro" id="IPR009057">
    <property type="entry name" value="Homeodomain-like_sf"/>
</dbReference>
<evidence type="ECO:0000256" key="1">
    <source>
        <dbReference type="ARBA" id="ARBA00004123"/>
    </source>
</evidence>
<dbReference type="PROSITE" id="PS50090">
    <property type="entry name" value="MYB_LIKE"/>
    <property type="match status" value="1"/>
</dbReference>
<evidence type="ECO:0000256" key="5">
    <source>
        <dbReference type="ARBA" id="ARBA00023242"/>
    </source>
</evidence>
<evidence type="ECO:0000259" key="7">
    <source>
        <dbReference type="PROSITE" id="PS51293"/>
    </source>
</evidence>
<dbReference type="SMART" id="SM00717">
    <property type="entry name" value="SANT"/>
    <property type="match status" value="1"/>
</dbReference>
<dbReference type="Gene3D" id="1.10.10.60">
    <property type="entry name" value="Homeodomain-like"/>
    <property type="match status" value="1"/>
</dbReference>
<dbReference type="InterPro" id="IPR044636">
    <property type="entry name" value="RADIALIS-like"/>
</dbReference>
<dbReference type="GO" id="GO:0048262">
    <property type="term" value="P:determination of dorsal/ventral asymmetry"/>
    <property type="evidence" value="ECO:0007669"/>
    <property type="project" value="UniProtKB-ARBA"/>
</dbReference>
<dbReference type="InterPro" id="IPR017884">
    <property type="entry name" value="SANT_dom"/>
</dbReference>
<dbReference type="GO" id="GO:0000976">
    <property type="term" value="F:transcription cis-regulatory region binding"/>
    <property type="evidence" value="ECO:0007669"/>
    <property type="project" value="UniProtKB-ARBA"/>
</dbReference>
<reference evidence="8 9" key="1">
    <citation type="submission" date="2024-05" db="EMBL/GenBank/DDBJ databases">
        <title>De novo assembly of an allotetraploid wild potato.</title>
        <authorList>
            <person name="Hosaka A.J."/>
        </authorList>
    </citation>
    <scope>NUCLEOTIDE SEQUENCE [LARGE SCALE GENOMIC DNA]</scope>
    <source>
        <tissue evidence="8">Young leaves</tissue>
    </source>
</reference>
<dbReference type="EMBL" id="JBJKTR010000014">
    <property type="protein sequence ID" value="KAL3346049.1"/>
    <property type="molecule type" value="Genomic_DNA"/>
</dbReference>
<accession>A0ABD2SQ69</accession>
<feature type="domain" description="SANT" evidence="7">
    <location>
        <begin position="28"/>
        <end position="83"/>
    </location>
</feature>
<dbReference type="GO" id="GO:0005634">
    <property type="term" value="C:nucleus"/>
    <property type="evidence" value="ECO:0007669"/>
    <property type="project" value="UniProtKB-SubCell"/>
</dbReference>
<dbReference type="PANTHER" id="PTHR43952">
    <property type="entry name" value="MYB FAMILY TRANSCRIPTION FACTOR-RELATED"/>
    <property type="match status" value="1"/>
</dbReference>
<keyword evidence="2" id="KW-0217">Developmental protein</keyword>
<evidence type="ECO:0000313" key="8">
    <source>
        <dbReference type="EMBL" id="KAL3346049.1"/>
    </source>
</evidence>